<sequence length="176" mass="20760">MIYYYQIFRGIHLQFIHERGNGVKEMISFVYDRPWIIFVVMTILFYISVGRLVYQQSKRKKAFQMIKSMKNNSKLSKVYLRIDHGYGDFYDVAVSDDGKTWHKALFSDEVLTPSILLPPGQYEVKFSVKSRSGISVYHSKKGVFYTEVTVEPFVDTMIVFDNDTLDSWQEEYKEEI</sequence>
<keyword evidence="3" id="KW-1185">Reference proteome</keyword>
<dbReference type="EMBL" id="CP002390">
    <property type="protein sequence ID" value="EFE28062.1"/>
    <property type="molecule type" value="Genomic_DNA"/>
</dbReference>
<keyword evidence="1" id="KW-0812">Transmembrane</keyword>
<dbReference type="STRING" id="546269.HMPREF0389_01315"/>
<reference evidence="3" key="1">
    <citation type="submission" date="2010-12" db="EMBL/GenBank/DDBJ databases">
        <title>The genome sequence of Filifactor alocis strain ATCC 35896.</title>
        <authorList>
            <consortium name="The Broad Institute Genome Sequencing Platform"/>
            <person name="Ward D."/>
            <person name="Earl A."/>
            <person name="Feldgarden M."/>
            <person name="Young S.K."/>
            <person name="Gargeya S."/>
            <person name="Zeng Q."/>
            <person name="Alvarado L."/>
            <person name="Berlin A."/>
            <person name="Bochicchio J."/>
            <person name="Chapman S.B."/>
            <person name="Chen Z."/>
            <person name="Freedman E."/>
            <person name="Gellesch M."/>
            <person name="Goldberg J."/>
            <person name="Griggs A."/>
            <person name="Gujja S."/>
            <person name="Heilman E."/>
            <person name="Heiman D."/>
            <person name="Howarth C."/>
            <person name="Mehta T."/>
            <person name="Neiman D."/>
            <person name="Pearson M."/>
            <person name="Roberts A."/>
            <person name="Saif S."/>
            <person name="Shea T."/>
            <person name="Shenoy N."/>
            <person name="Sisk P."/>
            <person name="Stolte C."/>
            <person name="Sykes S."/>
            <person name="White J."/>
            <person name="Yandava C."/>
            <person name="Izard J."/>
            <person name="Blanton J.M."/>
            <person name="Baranova O.V."/>
            <person name="Tanner A.C."/>
            <person name="Dewhirst F.E."/>
            <person name="Haas B."/>
            <person name="Nusbaum C."/>
            <person name="Birren B."/>
        </authorList>
    </citation>
    <scope>NUCLEOTIDE SEQUENCE [LARGE SCALE GENOMIC DNA]</scope>
    <source>
        <strain evidence="3">ATCC 35896 / D40 B5</strain>
    </source>
</reference>
<dbReference type="Proteomes" id="UP000007468">
    <property type="component" value="Chromosome"/>
</dbReference>
<gene>
    <name evidence="2" type="ordered locus">HMPREF0389_01315</name>
</gene>
<proteinExistence type="predicted"/>
<dbReference type="AlphaFoldDB" id="D6GT77"/>
<dbReference type="eggNOG" id="ENOG5032RAC">
    <property type="taxonomic scope" value="Bacteria"/>
</dbReference>
<organism evidence="2 3">
    <name type="scientific">Filifactor alocis (strain ATCC 35896 / CCUG 47790 / D40 B5)</name>
    <name type="common">Fusobacterium alocis</name>
    <dbReference type="NCBI Taxonomy" id="546269"/>
    <lineage>
        <taxon>Bacteria</taxon>
        <taxon>Bacillati</taxon>
        <taxon>Bacillota</taxon>
        <taxon>Clostridia</taxon>
        <taxon>Peptostreptococcales</taxon>
        <taxon>Filifactoraceae</taxon>
        <taxon>Filifactor</taxon>
    </lineage>
</organism>
<dbReference type="PATRIC" id="fig|546269.5.peg.1685"/>
<evidence type="ECO:0000256" key="1">
    <source>
        <dbReference type="SAM" id="Phobius"/>
    </source>
</evidence>
<dbReference type="KEGG" id="faa:HMPREF0389_01315"/>
<keyword evidence="1" id="KW-1133">Transmembrane helix</keyword>
<evidence type="ECO:0000313" key="3">
    <source>
        <dbReference type="Proteomes" id="UP000007468"/>
    </source>
</evidence>
<evidence type="ECO:0000313" key="2">
    <source>
        <dbReference type="EMBL" id="EFE28062.1"/>
    </source>
</evidence>
<keyword evidence="1" id="KW-0472">Membrane</keyword>
<accession>D6GT77</accession>
<name>D6GT77_FILAD</name>
<protein>
    <submittedName>
        <fullName evidence="2">Uncharacterized protein</fullName>
    </submittedName>
</protein>
<feature type="transmembrane region" description="Helical" evidence="1">
    <location>
        <begin position="35"/>
        <end position="54"/>
    </location>
</feature>